<accession>A0AAP2W5L1</accession>
<evidence type="ECO:0000256" key="3">
    <source>
        <dbReference type="PROSITE-ProRule" id="PRU00703"/>
    </source>
</evidence>
<feature type="domain" description="CBS" evidence="4">
    <location>
        <begin position="8"/>
        <end position="63"/>
    </location>
</feature>
<dbReference type="RefSeq" id="WP_230741260.1">
    <property type="nucleotide sequence ID" value="NZ_PGCK01000003.1"/>
</dbReference>
<dbReference type="InterPro" id="IPR051257">
    <property type="entry name" value="Diverse_CBS-Domain"/>
</dbReference>
<keyword evidence="1 3" id="KW-0129">CBS domain</keyword>
<comment type="caution">
    <text evidence="5">The sequence shown here is derived from an EMBL/GenBank/DDBJ whole genome shotgun (WGS) entry which is preliminary data.</text>
</comment>
<dbReference type="PROSITE" id="PS51371">
    <property type="entry name" value="CBS"/>
    <property type="match status" value="4"/>
</dbReference>
<proteinExistence type="predicted"/>
<feature type="domain" description="CBS" evidence="4">
    <location>
        <begin position="228"/>
        <end position="281"/>
    </location>
</feature>
<dbReference type="GO" id="GO:0016301">
    <property type="term" value="F:kinase activity"/>
    <property type="evidence" value="ECO:0007669"/>
    <property type="project" value="UniProtKB-KW"/>
</dbReference>
<dbReference type="CDD" id="cd04584">
    <property type="entry name" value="CBS_pair_AcuB_like"/>
    <property type="match status" value="1"/>
</dbReference>
<dbReference type="EMBL" id="PGCK01000003">
    <property type="protein sequence ID" value="MCD1294433.1"/>
    <property type="molecule type" value="Genomic_DNA"/>
</dbReference>
<evidence type="ECO:0000313" key="6">
    <source>
        <dbReference type="Proteomes" id="UP001320159"/>
    </source>
</evidence>
<dbReference type="GO" id="GO:0009086">
    <property type="term" value="P:methionine biosynthetic process"/>
    <property type="evidence" value="ECO:0007669"/>
    <property type="project" value="UniProtKB-KW"/>
</dbReference>
<evidence type="ECO:0000259" key="4">
    <source>
        <dbReference type="PROSITE" id="PS51371"/>
    </source>
</evidence>
<dbReference type="Proteomes" id="UP001320159">
    <property type="component" value="Unassembled WGS sequence"/>
</dbReference>
<reference evidence="5 6" key="1">
    <citation type="submission" date="2017-11" db="EMBL/GenBank/DDBJ databases">
        <title>Isolation and Characterization of Family Methanocellaceae Species from Potential Methane Hydrate Area Offshore Southwestern Taiwan.</title>
        <authorList>
            <person name="Zhang W.-L."/>
            <person name="Chen W.-C."/>
            <person name="Lai M.-C."/>
            <person name="Chen S.-C."/>
        </authorList>
    </citation>
    <scope>NUCLEOTIDE SEQUENCE [LARGE SCALE GENOMIC DNA]</scope>
    <source>
        <strain evidence="5 6">CWC-04</strain>
    </source>
</reference>
<dbReference type="CDD" id="cd02205">
    <property type="entry name" value="CBS_pair_SF"/>
    <property type="match status" value="2"/>
</dbReference>
<gene>
    <name evidence="5" type="ORF">CUJ83_05395</name>
</gene>
<dbReference type="PANTHER" id="PTHR43080">
    <property type="entry name" value="CBS DOMAIN-CONTAINING PROTEIN CBSX3, MITOCHONDRIAL"/>
    <property type="match status" value="1"/>
</dbReference>
<dbReference type="Pfam" id="PF00571">
    <property type="entry name" value="CBS"/>
    <property type="match status" value="3"/>
</dbReference>
<evidence type="ECO:0000313" key="5">
    <source>
        <dbReference type="EMBL" id="MCD1294433.1"/>
    </source>
</evidence>
<dbReference type="InterPro" id="IPR000644">
    <property type="entry name" value="CBS_dom"/>
</dbReference>
<evidence type="ECO:0000256" key="2">
    <source>
        <dbReference type="ARBA" id="ARBA00023167"/>
    </source>
</evidence>
<dbReference type="SUPFAM" id="SSF54631">
    <property type="entry name" value="CBS-domain pair"/>
    <property type="match status" value="2"/>
</dbReference>
<sequence length="281" mass="31539">MTEVGEIMSSPVFAVSMSDNLARARNLMLRNGVSRLVVMDGEDLKGIVTKKDLAARLNQAEPQWRRRPLDSIPVEIVMTPNPITVTSNIPVQEAAALMLENEISSLIVFDDRVKGIVTKHDLVKFFTLLGCNLRVGDMMSSNMLKVSRHHTINSIMDLMDENEAENVIVTDGLETSPYVGFINMADLGFVEINPRHVKDIKETRKESYAGQKKYRHFREAMIVAEDVMSTPLASVKREDKAVDAARIMVDNNYDALPVINGELTGQFNYMNILKWLSEAPE</sequence>
<protein>
    <submittedName>
        <fullName evidence="5">Histidine kinase</fullName>
    </submittedName>
</protein>
<name>A0AAP2W5L1_9EURY</name>
<keyword evidence="5" id="KW-0808">Transferase</keyword>
<keyword evidence="2" id="KW-0028">Amino-acid biosynthesis</keyword>
<feature type="domain" description="CBS" evidence="4">
    <location>
        <begin position="139"/>
        <end position="200"/>
    </location>
</feature>
<evidence type="ECO:0000256" key="1">
    <source>
        <dbReference type="ARBA" id="ARBA00023122"/>
    </source>
</evidence>
<feature type="domain" description="CBS" evidence="4">
    <location>
        <begin position="78"/>
        <end position="135"/>
    </location>
</feature>
<dbReference type="Gene3D" id="3.10.580.10">
    <property type="entry name" value="CBS-domain"/>
    <property type="match status" value="2"/>
</dbReference>
<dbReference type="InterPro" id="IPR046342">
    <property type="entry name" value="CBS_dom_sf"/>
</dbReference>
<dbReference type="SMART" id="SM00116">
    <property type="entry name" value="CBS"/>
    <property type="match status" value="4"/>
</dbReference>
<dbReference type="PANTHER" id="PTHR43080:SF29">
    <property type="entry name" value="OS02G0818000 PROTEIN"/>
    <property type="match status" value="1"/>
</dbReference>
<dbReference type="AlphaFoldDB" id="A0AAP2W5L1"/>
<keyword evidence="5" id="KW-0418">Kinase</keyword>
<keyword evidence="6" id="KW-1185">Reference proteome</keyword>
<keyword evidence="2" id="KW-0486">Methionine biosynthesis</keyword>
<organism evidence="5 6">
    <name type="scientific">Methanooceanicella nereidis</name>
    <dbReference type="NCBI Taxonomy" id="2052831"/>
    <lineage>
        <taxon>Archaea</taxon>
        <taxon>Methanobacteriati</taxon>
        <taxon>Methanobacteriota</taxon>
        <taxon>Stenosarchaea group</taxon>
        <taxon>Methanomicrobia</taxon>
        <taxon>Methanocellales</taxon>
        <taxon>Methanocellaceae</taxon>
        <taxon>Methanooceanicella</taxon>
    </lineage>
</organism>